<dbReference type="EMBL" id="CAJVQC010057066">
    <property type="protein sequence ID" value="CAG8797190.1"/>
    <property type="molecule type" value="Genomic_DNA"/>
</dbReference>
<organism evidence="1 2">
    <name type="scientific">Racocetra persica</name>
    <dbReference type="NCBI Taxonomy" id="160502"/>
    <lineage>
        <taxon>Eukaryota</taxon>
        <taxon>Fungi</taxon>
        <taxon>Fungi incertae sedis</taxon>
        <taxon>Mucoromycota</taxon>
        <taxon>Glomeromycotina</taxon>
        <taxon>Glomeromycetes</taxon>
        <taxon>Diversisporales</taxon>
        <taxon>Gigasporaceae</taxon>
        <taxon>Racocetra</taxon>
    </lineage>
</organism>
<gene>
    <name evidence="1" type="ORF">RPERSI_LOCUS20304</name>
</gene>
<feature type="non-terminal residue" evidence="1">
    <location>
        <position position="1"/>
    </location>
</feature>
<reference evidence="1" key="1">
    <citation type="submission" date="2021-06" db="EMBL/GenBank/DDBJ databases">
        <authorList>
            <person name="Kallberg Y."/>
            <person name="Tangrot J."/>
            <person name="Rosling A."/>
        </authorList>
    </citation>
    <scope>NUCLEOTIDE SEQUENCE</scope>
    <source>
        <strain evidence="1">MA461A</strain>
    </source>
</reference>
<proteinExistence type="predicted"/>
<evidence type="ECO:0000313" key="1">
    <source>
        <dbReference type="EMBL" id="CAG8797190.1"/>
    </source>
</evidence>
<protein>
    <submittedName>
        <fullName evidence="1">26823_t:CDS:1</fullName>
    </submittedName>
</protein>
<name>A0ACA9RJN4_9GLOM</name>
<keyword evidence="2" id="KW-1185">Reference proteome</keyword>
<dbReference type="Proteomes" id="UP000789920">
    <property type="component" value="Unassembled WGS sequence"/>
</dbReference>
<comment type="caution">
    <text evidence="1">The sequence shown here is derived from an EMBL/GenBank/DDBJ whole genome shotgun (WGS) entry which is preliminary data.</text>
</comment>
<evidence type="ECO:0000313" key="2">
    <source>
        <dbReference type="Proteomes" id="UP000789920"/>
    </source>
</evidence>
<accession>A0ACA9RJN4</accession>
<sequence length="72" mass="8215">KLSTKKDTNRPYVTSHTNGSICFKRIILKFVGDLQDASGLDRSETTEHVTDFLLWDRKSSGTFKVLITLKQK</sequence>
<feature type="non-terminal residue" evidence="1">
    <location>
        <position position="72"/>
    </location>
</feature>